<dbReference type="EMBL" id="JBBWWQ010000004">
    <property type="protein sequence ID" value="KAK8948767.1"/>
    <property type="molecule type" value="Genomic_DNA"/>
</dbReference>
<proteinExistence type="predicted"/>
<keyword evidence="1" id="KW-0472">Membrane</keyword>
<name>A0AAP0GAU4_9ASPA</name>
<organism evidence="2 3">
    <name type="scientific">Platanthera zijinensis</name>
    <dbReference type="NCBI Taxonomy" id="2320716"/>
    <lineage>
        <taxon>Eukaryota</taxon>
        <taxon>Viridiplantae</taxon>
        <taxon>Streptophyta</taxon>
        <taxon>Embryophyta</taxon>
        <taxon>Tracheophyta</taxon>
        <taxon>Spermatophyta</taxon>
        <taxon>Magnoliopsida</taxon>
        <taxon>Liliopsida</taxon>
        <taxon>Asparagales</taxon>
        <taxon>Orchidaceae</taxon>
        <taxon>Orchidoideae</taxon>
        <taxon>Orchideae</taxon>
        <taxon>Orchidinae</taxon>
        <taxon>Platanthera</taxon>
    </lineage>
</organism>
<gene>
    <name evidence="2" type="ORF">KSP39_PZI005060</name>
</gene>
<keyword evidence="1" id="KW-0812">Transmembrane</keyword>
<reference evidence="2 3" key="1">
    <citation type="journal article" date="2022" name="Nat. Plants">
        <title>Genomes of leafy and leafless Platanthera orchids illuminate the evolution of mycoheterotrophy.</title>
        <authorList>
            <person name="Li M.H."/>
            <person name="Liu K.W."/>
            <person name="Li Z."/>
            <person name="Lu H.C."/>
            <person name="Ye Q.L."/>
            <person name="Zhang D."/>
            <person name="Wang J.Y."/>
            <person name="Li Y.F."/>
            <person name="Zhong Z.M."/>
            <person name="Liu X."/>
            <person name="Yu X."/>
            <person name="Liu D.K."/>
            <person name="Tu X.D."/>
            <person name="Liu B."/>
            <person name="Hao Y."/>
            <person name="Liao X.Y."/>
            <person name="Jiang Y.T."/>
            <person name="Sun W.H."/>
            <person name="Chen J."/>
            <person name="Chen Y.Q."/>
            <person name="Ai Y."/>
            <person name="Zhai J.W."/>
            <person name="Wu S.S."/>
            <person name="Zhou Z."/>
            <person name="Hsiao Y.Y."/>
            <person name="Wu W.L."/>
            <person name="Chen Y.Y."/>
            <person name="Lin Y.F."/>
            <person name="Hsu J.L."/>
            <person name="Li C.Y."/>
            <person name="Wang Z.W."/>
            <person name="Zhao X."/>
            <person name="Zhong W.Y."/>
            <person name="Ma X.K."/>
            <person name="Ma L."/>
            <person name="Huang J."/>
            <person name="Chen G.Z."/>
            <person name="Huang M.Z."/>
            <person name="Huang L."/>
            <person name="Peng D.H."/>
            <person name="Luo Y.B."/>
            <person name="Zou S.Q."/>
            <person name="Chen S.P."/>
            <person name="Lan S."/>
            <person name="Tsai W.C."/>
            <person name="Van de Peer Y."/>
            <person name="Liu Z.J."/>
        </authorList>
    </citation>
    <scope>NUCLEOTIDE SEQUENCE [LARGE SCALE GENOMIC DNA]</scope>
    <source>
        <strain evidence="2">Lor287</strain>
    </source>
</reference>
<keyword evidence="3" id="KW-1185">Reference proteome</keyword>
<accession>A0AAP0GAU4</accession>
<evidence type="ECO:0000256" key="1">
    <source>
        <dbReference type="SAM" id="Phobius"/>
    </source>
</evidence>
<comment type="caution">
    <text evidence="2">The sequence shown here is derived from an EMBL/GenBank/DDBJ whole genome shotgun (WGS) entry which is preliminary data.</text>
</comment>
<dbReference type="Proteomes" id="UP001418222">
    <property type="component" value="Unassembled WGS sequence"/>
</dbReference>
<keyword evidence="1" id="KW-1133">Transmembrane helix</keyword>
<dbReference type="AlphaFoldDB" id="A0AAP0GAU4"/>
<feature type="transmembrane region" description="Helical" evidence="1">
    <location>
        <begin position="48"/>
        <end position="68"/>
    </location>
</feature>
<evidence type="ECO:0000313" key="2">
    <source>
        <dbReference type="EMBL" id="KAK8948767.1"/>
    </source>
</evidence>
<evidence type="ECO:0000313" key="3">
    <source>
        <dbReference type="Proteomes" id="UP001418222"/>
    </source>
</evidence>
<protein>
    <submittedName>
        <fullName evidence="2">Uncharacterized protein</fullName>
    </submittedName>
</protein>
<sequence>MLYSSSPHTFLVIFELVGINCALHEVVVHWEPGDIQSSNNKFSKRFDFLSFLNISLKTLFFLTYILLFQY</sequence>